<comment type="caution">
    <text evidence="3">The sequence shown here is derived from an EMBL/GenBank/DDBJ whole genome shotgun (WGS) entry which is preliminary data.</text>
</comment>
<evidence type="ECO:0000313" key="4">
    <source>
        <dbReference type="Proteomes" id="UP001501410"/>
    </source>
</evidence>
<feature type="chain" id="PRO_5045903279" evidence="1">
    <location>
        <begin position="27"/>
        <end position="316"/>
    </location>
</feature>
<dbReference type="Proteomes" id="UP001501410">
    <property type="component" value="Unassembled WGS sequence"/>
</dbReference>
<evidence type="ECO:0000259" key="2">
    <source>
        <dbReference type="Pfam" id="PF19089"/>
    </source>
</evidence>
<proteinExistence type="predicted"/>
<feature type="signal peptide" evidence="1">
    <location>
        <begin position="1"/>
        <end position="26"/>
    </location>
</feature>
<dbReference type="InterPro" id="IPR045916">
    <property type="entry name" value="DUF5777"/>
</dbReference>
<gene>
    <name evidence="3" type="ORF">GCM10023092_12280</name>
</gene>
<keyword evidence="4" id="KW-1185">Reference proteome</keyword>
<dbReference type="EMBL" id="BAABEZ010000018">
    <property type="protein sequence ID" value="GAA4452811.1"/>
    <property type="molecule type" value="Genomic_DNA"/>
</dbReference>
<dbReference type="Pfam" id="PF19089">
    <property type="entry name" value="DUF5777"/>
    <property type="match status" value="1"/>
</dbReference>
<reference evidence="4" key="1">
    <citation type="journal article" date="2019" name="Int. J. Syst. Evol. Microbiol.">
        <title>The Global Catalogue of Microorganisms (GCM) 10K type strain sequencing project: providing services to taxonomists for standard genome sequencing and annotation.</title>
        <authorList>
            <consortium name="The Broad Institute Genomics Platform"/>
            <consortium name="The Broad Institute Genome Sequencing Center for Infectious Disease"/>
            <person name="Wu L."/>
            <person name="Ma J."/>
        </authorList>
    </citation>
    <scope>NUCLEOTIDE SEQUENCE [LARGE SCALE GENOMIC DNA]</scope>
    <source>
        <strain evidence="4">JCM 31921</strain>
    </source>
</reference>
<accession>A0ABP8MM67</accession>
<evidence type="ECO:0000313" key="3">
    <source>
        <dbReference type="EMBL" id="GAA4452811.1"/>
    </source>
</evidence>
<feature type="domain" description="DUF5777" evidence="2">
    <location>
        <begin position="51"/>
        <end position="300"/>
    </location>
</feature>
<evidence type="ECO:0000256" key="1">
    <source>
        <dbReference type="SAM" id="SignalP"/>
    </source>
</evidence>
<organism evidence="3 4">
    <name type="scientific">Rurimicrobium arvi</name>
    <dbReference type="NCBI Taxonomy" id="2049916"/>
    <lineage>
        <taxon>Bacteria</taxon>
        <taxon>Pseudomonadati</taxon>
        <taxon>Bacteroidota</taxon>
        <taxon>Chitinophagia</taxon>
        <taxon>Chitinophagales</taxon>
        <taxon>Chitinophagaceae</taxon>
        <taxon>Rurimicrobium</taxon>
    </lineage>
</organism>
<sequence>MQSLLIKSFKTVAGLLMLMPATAAFAQNDGDDLSKLLDEEKPKKTYTYGSFKTGHIINSHSIENTAKGNLDFRISHRFGALNGGVKEFFGLDGATLRLGLDYGVTNWLTVGVGRSSLYKEYDGFLKARILRQTEKDEMPLSLSYVGGMSLTSQKATDLVGRQLTPFESYPFSNRLFFFNQLLIARKFSNLFTLQLMPTHVHYNLVDTKADPNDIFALGAGGRLRLSKRVTFNVEYFYQFSQLTGTTNSLGAGFDIETGGHVFQLFCTNSIGMTERMFIGQTTDKWQKGAIHFGFNISRIFTVVKPKGFENSRNKIW</sequence>
<keyword evidence="1" id="KW-0732">Signal</keyword>
<dbReference type="RefSeq" id="WP_344824030.1">
    <property type="nucleotide sequence ID" value="NZ_BAABEZ010000018.1"/>
</dbReference>
<protein>
    <submittedName>
        <fullName evidence="3">DUF5777 family beta-barrel protein</fullName>
    </submittedName>
</protein>
<name>A0ABP8MM67_9BACT</name>